<reference evidence="2" key="1">
    <citation type="submission" date="2023-07" db="EMBL/GenBank/DDBJ databases">
        <title>30 novel species of actinomycetes from the DSMZ collection.</title>
        <authorList>
            <person name="Nouioui I."/>
        </authorList>
    </citation>
    <scope>NUCLEOTIDE SEQUENCE [LARGE SCALE GENOMIC DNA]</scope>
    <source>
        <strain evidence="2">DSM 44915</strain>
    </source>
</reference>
<gene>
    <name evidence="1" type="ORF">RM844_33000</name>
</gene>
<dbReference type="Proteomes" id="UP001183410">
    <property type="component" value="Unassembled WGS sequence"/>
</dbReference>
<dbReference type="SUPFAM" id="SSF50129">
    <property type="entry name" value="GroES-like"/>
    <property type="match status" value="1"/>
</dbReference>
<sequence length="142" mass="15279">DIERVVGKFATDSFWRDLVSFTWNLKTVEGRDGIADMLTARLHGVAAGPALDCEKTCKMTSQRLATLTQAGPAGLETSTMRAAVYYGPNKVEVADVPEPDPNPGTVKIKVGFNGICGTDLHEYYAGPIFVPTEPHPLTGSQL</sequence>
<dbReference type="EMBL" id="JAVREO010000240">
    <property type="protein sequence ID" value="MDT0271099.1"/>
    <property type="molecule type" value="Genomic_DNA"/>
</dbReference>
<comment type="caution">
    <text evidence="1">The sequence shown here is derived from an EMBL/GenBank/DDBJ whole genome shotgun (WGS) entry which is preliminary data.</text>
</comment>
<dbReference type="InterPro" id="IPR011032">
    <property type="entry name" value="GroES-like_sf"/>
</dbReference>
<feature type="non-terminal residue" evidence="1">
    <location>
        <position position="1"/>
    </location>
</feature>
<evidence type="ECO:0000313" key="2">
    <source>
        <dbReference type="Proteomes" id="UP001183410"/>
    </source>
</evidence>
<keyword evidence="2" id="KW-1185">Reference proteome</keyword>
<name>A0ABU2K2I9_9ACTN</name>
<dbReference type="Gene3D" id="3.90.180.10">
    <property type="entry name" value="Medium-chain alcohol dehydrogenases, catalytic domain"/>
    <property type="match status" value="1"/>
</dbReference>
<protein>
    <recommendedName>
        <fullName evidence="3">Alcohol dehydrogenase</fullName>
    </recommendedName>
</protein>
<evidence type="ECO:0000313" key="1">
    <source>
        <dbReference type="EMBL" id="MDT0271099.1"/>
    </source>
</evidence>
<organism evidence="1 2">
    <name type="scientific">Streptomyces chisholmiae</name>
    <dbReference type="NCBI Taxonomy" id="3075540"/>
    <lineage>
        <taxon>Bacteria</taxon>
        <taxon>Bacillati</taxon>
        <taxon>Actinomycetota</taxon>
        <taxon>Actinomycetes</taxon>
        <taxon>Kitasatosporales</taxon>
        <taxon>Streptomycetaceae</taxon>
        <taxon>Streptomyces</taxon>
    </lineage>
</organism>
<evidence type="ECO:0008006" key="3">
    <source>
        <dbReference type="Google" id="ProtNLM"/>
    </source>
</evidence>
<feature type="non-terminal residue" evidence="1">
    <location>
        <position position="142"/>
    </location>
</feature>
<proteinExistence type="predicted"/>
<accession>A0ABU2K2I9</accession>